<evidence type="ECO:0000256" key="1">
    <source>
        <dbReference type="SAM" id="SignalP"/>
    </source>
</evidence>
<reference evidence="3" key="1">
    <citation type="submission" date="2017-03" db="EMBL/GenBank/DDBJ databases">
        <authorList>
            <person name="Rodrigo-Torres L."/>
            <person name="Arahal R.D."/>
            <person name="Lucena T."/>
        </authorList>
    </citation>
    <scope>NUCLEOTIDE SEQUENCE [LARGE SCALE GENOMIC DNA]</scope>
    <source>
        <strain evidence="3">CECT 8411</strain>
    </source>
</reference>
<sequence length="224" mass="24663">MRLFLCGLVASFLSLSPLAAASIDAEQAYDLLFQDGVLDSIARDKELLYQRTVTNQLRADTAERDTGDIALSFADDGTEMAHLEFRQNDKHRAMGVFPASVGNPMIMVFYESAIRDMAESAGGSPFYIRNRVKDALVQPAEIIKGEALLDGKTIPVQTILMRPFAEDPNRDRMQGFGDLTLSVTVSEEVPGWYLHLVAEAAPQGEGAAVYRSEIQFEGVQEGRE</sequence>
<feature type="chain" id="PRO_5012823938" evidence="1">
    <location>
        <begin position="22"/>
        <end position="224"/>
    </location>
</feature>
<dbReference type="Proteomes" id="UP000193778">
    <property type="component" value="Unassembled WGS sequence"/>
</dbReference>
<keyword evidence="3" id="KW-1185">Reference proteome</keyword>
<name>A0A1X7A3Q4_9RHOB</name>
<dbReference type="RefSeq" id="WP_085824022.1">
    <property type="nucleotide sequence ID" value="NZ_FWFP01000011.1"/>
</dbReference>
<dbReference type="AlphaFoldDB" id="A0A1X7A3Q4"/>
<keyword evidence="1" id="KW-0732">Signal</keyword>
<gene>
    <name evidence="2" type="ORF">RUM8411_03559</name>
</gene>
<accession>A0A1X7A3Q4</accession>
<evidence type="ECO:0000313" key="3">
    <source>
        <dbReference type="Proteomes" id="UP000193778"/>
    </source>
</evidence>
<evidence type="ECO:0000313" key="2">
    <source>
        <dbReference type="EMBL" id="SLN69599.1"/>
    </source>
</evidence>
<dbReference type="OrthoDB" id="5801444at2"/>
<feature type="signal peptide" evidence="1">
    <location>
        <begin position="1"/>
        <end position="21"/>
    </location>
</feature>
<organism evidence="2 3">
    <name type="scientific">Ruegeria meonggei</name>
    <dbReference type="NCBI Taxonomy" id="1446476"/>
    <lineage>
        <taxon>Bacteria</taxon>
        <taxon>Pseudomonadati</taxon>
        <taxon>Pseudomonadota</taxon>
        <taxon>Alphaproteobacteria</taxon>
        <taxon>Rhodobacterales</taxon>
        <taxon>Roseobacteraceae</taxon>
        <taxon>Ruegeria</taxon>
    </lineage>
</organism>
<protein>
    <submittedName>
        <fullName evidence="2">Uncharacterized protein</fullName>
    </submittedName>
</protein>
<dbReference type="EMBL" id="FWFP01000011">
    <property type="protein sequence ID" value="SLN69599.1"/>
    <property type="molecule type" value="Genomic_DNA"/>
</dbReference>
<proteinExistence type="predicted"/>